<dbReference type="InterPro" id="IPR027405">
    <property type="entry name" value="YidB-like"/>
</dbReference>
<dbReference type="InterPro" id="IPR036737">
    <property type="entry name" value="OmpA-like_sf"/>
</dbReference>
<evidence type="ECO:0000256" key="2">
    <source>
        <dbReference type="ARBA" id="ARBA00023136"/>
    </source>
</evidence>
<accession>A0ABP9L8P9</accession>
<reference evidence="8" key="1">
    <citation type="journal article" date="2019" name="Int. J. Syst. Evol. Microbiol.">
        <title>The Global Catalogue of Microorganisms (GCM) 10K type strain sequencing project: providing services to taxonomists for standard genome sequencing and annotation.</title>
        <authorList>
            <consortium name="The Broad Institute Genomics Platform"/>
            <consortium name="The Broad Institute Genome Sequencing Center for Infectious Disease"/>
            <person name="Wu L."/>
            <person name="Ma J."/>
        </authorList>
    </citation>
    <scope>NUCLEOTIDE SEQUENCE [LARGE SCALE GENOMIC DNA]</scope>
    <source>
        <strain evidence="8">JCM 19212</strain>
    </source>
</reference>
<dbReference type="Pfam" id="PF00691">
    <property type="entry name" value="OmpA"/>
    <property type="match status" value="1"/>
</dbReference>
<feature type="transmembrane region" description="Helical" evidence="5">
    <location>
        <begin position="138"/>
        <end position="157"/>
    </location>
</feature>
<dbReference type="PANTHER" id="PTHR30329:SF21">
    <property type="entry name" value="LIPOPROTEIN YIAD-RELATED"/>
    <property type="match status" value="1"/>
</dbReference>
<evidence type="ECO:0000256" key="3">
    <source>
        <dbReference type="ARBA" id="ARBA00023237"/>
    </source>
</evidence>
<feature type="domain" description="OmpA-like" evidence="6">
    <location>
        <begin position="316"/>
        <end position="432"/>
    </location>
</feature>
<proteinExistence type="predicted"/>
<keyword evidence="8" id="KW-1185">Reference proteome</keyword>
<dbReference type="InterPro" id="IPR006665">
    <property type="entry name" value="OmpA-like"/>
</dbReference>
<sequence length="432" mass="45744">MLDALIRQAAELGMGDKAKPFVRFLADSIFDEKTGGFAGFRHRFEQAGLGSLLQSWIGTKPGDNVLQPDQFSAGFGQEEGRRIARQLGVAPAAVNMAGAQVLPKLIGLITSDGRVPTSLPAHVGALLQGGERRQGSGFAWLKWLVLAGLLVLLFLLLRNCHRSTTPDVPNGPGDTASAVQTSVAQTAPQLQLETADGGVKVSGTLVSETEKSRLWDALTAQFGADKVSGDIVLDPQTMPAGWMDKLIAALPQLKADGLKFGFDGDKLSIDTSALPEAQRFEVSQQLRSLFGGYAITGLWERATAALASLKAGFSAEDLVKALNLMNVYFDTGSNAITADSMDVLQRAAEAIKSAPSGSRIEVGGHSDNTGSADINLTVSQKRADAVVAKLVELGVDPAMLSAKGYGQDKPIADNTTEEGRAKNRRIEFTVLK</sequence>
<evidence type="ECO:0000313" key="8">
    <source>
        <dbReference type="Proteomes" id="UP001501083"/>
    </source>
</evidence>
<evidence type="ECO:0000313" key="7">
    <source>
        <dbReference type="EMBL" id="GAA5071174.1"/>
    </source>
</evidence>
<dbReference type="SUPFAM" id="SSF140804">
    <property type="entry name" value="YidB-like"/>
    <property type="match status" value="1"/>
</dbReference>
<dbReference type="PROSITE" id="PS51123">
    <property type="entry name" value="OMPA_2"/>
    <property type="match status" value="1"/>
</dbReference>
<evidence type="ECO:0000256" key="4">
    <source>
        <dbReference type="PROSITE-ProRule" id="PRU00473"/>
    </source>
</evidence>
<dbReference type="InterPro" id="IPR045372">
    <property type="entry name" value="YidB"/>
</dbReference>
<keyword evidence="5" id="KW-0812">Transmembrane</keyword>
<keyword evidence="5" id="KW-1133">Transmembrane helix</keyword>
<dbReference type="InterPro" id="IPR006664">
    <property type="entry name" value="OMP_bac"/>
</dbReference>
<keyword evidence="2 4" id="KW-0472">Membrane</keyword>
<name>A0ABP9L8P9_9GAMM</name>
<dbReference type="SUPFAM" id="SSF103088">
    <property type="entry name" value="OmpA-like"/>
    <property type="match status" value="1"/>
</dbReference>
<dbReference type="Proteomes" id="UP001501083">
    <property type="component" value="Unassembled WGS sequence"/>
</dbReference>
<organism evidence="7 8">
    <name type="scientific">Lysobacter panacisoli</name>
    <dbReference type="NCBI Taxonomy" id="1255263"/>
    <lineage>
        <taxon>Bacteria</taxon>
        <taxon>Pseudomonadati</taxon>
        <taxon>Pseudomonadota</taxon>
        <taxon>Gammaproteobacteria</taxon>
        <taxon>Lysobacterales</taxon>
        <taxon>Lysobacteraceae</taxon>
        <taxon>Lysobacter</taxon>
    </lineage>
</organism>
<dbReference type="CDD" id="cd07185">
    <property type="entry name" value="OmpA_C-like"/>
    <property type="match status" value="1"/>
</dbReference>
<dbReference type="PRINTS" id="PR01021">
    <property type="entry name" value="OMPADOMAIN"/>
</dbReference>
<dbReference type="InterPro" id="IPR050330">
    <property type="entry name" value="Bact_OuterMem_StrucFunc"/>
</dbReference>
<evidence type="ECO:0000256" key="1">
    <source>
        <dbReference type="ARBA" id="ARBA00004442"/>
    </source>
</evidence>
<evidence type="ECO:0000256" key="5">
    <source>
        <dbReference type="SAM" id="Phobius"/>
    </source>
</evidence>
<dbReference type="EMBL" id="BAABKY010000001">
    <property type="protein sequence ID" value="GAA5071174.1"/>
    <property type="molecule type" value="Genomic_DNA"/>
</dbReference>
<protein>
    <recommendedName>
        <fullName evidence="6">OmpA-like domain-containing protein</fullName>
    </recommendedName>
</protein>
<dbReference type="PRINTS" id="PR01023">
    <property type="entry name" value="NAFLGMOTY"/>
</dbReference>
<gene>
    <name evidence="7" type="ORF">GCM10025759_09970</name>
</gene>
<comment type="subcellular location">
    <subcellularLocation>
        <location evidence="1">Cell outer membrane</location>
    </subcellularLocation>
</comment>
<dbReference type="Gene3D" id="3.30.1330.60">
    <property type="entry name" value="OmpA-like domain"/>
    <property type="match status" value="1"/>
</dbReference>
<dbReference type="Gene3D" id="1.10.10.690">
    <property type="entry name" value="YidB-like"/>
    <property type="match status" value="1"/>
</dbReference>
<dbReference type="PANTHER" id="PTHR30329">
    <property type="entry name" value="STATOR ELEMENT OF FLAGELLAR MOTOR COMPLEX"/>
    <property type="match status" value="1"/>
</dbReference>
<keyword evidence="3" id="KW-0998">Cell outer membrane</keyword>
<dbReference type="Pfam" id="PF20159">
    <property type="entry name" value="YidB"/>
    <property type="match status" value="1"/>
</dbReference>
<evidence type="ECO:0000259" key="6">
    <source>
        <dbReference type="PROSITE" id="PS51123"/>
    </source>
</evidence>
<dbReference type="Gene3D" id="3.40.1520.20">
    <property type="match status" value="1"/>
</dbReference>
<comment type="caution">
    <text evidence="7">The sequence shown here is derived from an EMBL/GenBank/DDBJ whole genome shotgun (WGS) entry which is preliminary data.</text>
</comment>
<dbReference type="RefSeq" id="WP_158982523.1">
    <property type="nucleotide sequence ID" value="NZ_BAABKY010000001.1"/>
</dbReference>